<dbReference type="GeneID" id="28993289"/>
<dbReference type="InParanoid" id="A0A167KW75"/>
<evidence type="ECO:0000313" key="3">
    <source>
        <dbReference type="Proteomes" id="UP000077315"/>
    </source>
</evidence>
<protein>
    <submittedName>
        <fullName evidence="2">Uncharacterized protein</fullName>
    </submittedName>
</protein>
<feature type="compositionally biased region" description="Low complexity" evidence="1">
    <location>
        <begin position="22"/>
        <end position="32"/>
    </location>
</feature>
<feature type="region of interest" description="Disordered" evidence="1">
    <location>
        <begin position="1"/>
        <end position="46"/>
    </location>
</feature>
<name>A0A167KW75_PHYB8</name>
<evidence type="ECO:0000313" key="2">
    <source>
        <dbReference type="EMBL" id="OAD69029.1"/>
    </source>
</evidence>
<dbReference type="OrthoDB" id="2244383at2759"/>
<dbReference type="RefSeq" id="XP_018287069.1">
    <property type="nucleotide sequence ID" value="XM_018432383.1"/>
</dbReference>
<dbReference type="EMBL" id="KV440993">
    <property type="protein sequence ID" value="OAD69029.1"/>
    <property type="molecule type" value="Genomic_DNA"/>
</dbReference>
<sequence length="164" mass="18857">MSSPEEINPYRSLSPLERRTRSLSPPLQSPSSFRNPDRRLSEEYEDKSDQPFAYGYLLGLFSSPDMGAFLTSTSFSDEIQALPFHWQTLISEAKDEVIQERTQHSPLKQHPAMKRLENVRQYVWMAAGNDSSNLPNTLTSILHQDDQLWPIIQSPHFFTSDNKS</sequence>
<proteinExistence type="predicted"/>
<reference evidence="3" key="1">
    <citation type="submission" date="2015-06" db="EMBL/GenBank/DDBJ databases">
        <title>Expansion of signal transduction pathways in fungi by whole-genome duplication.</title>
        <authorList>
            <consortium name="DOE Joint Genome Institute"/>
            <person name="Corrochano L.M."/>
            <person name="Kuo A."/>
            <person name="Marcet-Houben M."/>
            <person name="Polaino S."/>
            <person name="Salamov A."/>
            <person name="Villalobos J.M."/>
            <person name="Alvarez M.I."/>
            <person name="Avalos J."/>
            <person name="Benito E.P."/>
            <person name="Benoit I."/>
            <person name="Burger G."/>
            <person name="Camino L.P."/>
            <person name="Canovas D."/>
            <person name="Cerda-Olmedo E."/>
            <person name="Cheng J.-F."/>
            <person name="Dominguez A."/>
            <person name="Elias M."/>
            <person name="Eslava A.P."/>
            <person name="Glaser F."/>
            <person name="Grimwood J."/>
            <person name="Gutierrez G."/>
            <person name="Heitman J."/>
            <person name="Henrissat B."/>
            <person name="Iturriaga E.A."/>
            <person name="Lang B.F."/>
            <person name="Lavin J.L."/>
            <person name="Lee S."/>
            <person name="Li W."/>
            <person name="Lindquist E."/>
            <person name="Lopez-Garcia S."/>
            <person name="Luque E.M."/>
            <person name="Marcos A.T."/>
            <person name="Martin J."/>
            <person name="McCluskey K."/>
            <person name="Medina H.R."/>
            <person name="Miralles-Duran A."/>
            <person name="Miyazaki A."/>
            <person name="Munoz-Torres E."/>
            <person name="Oguiza J.A."/>
            <person name="Ohm R."/>
            <person name="Olmedo M."/>
            <person name="Orejas M."/>
            <person name="Ortiz-Castellanos L."/>
            <person name="Pisabarro A.G."/>
            <person name="Rodriguez-Romero J."/>
            <person name="Ruiz-Herrera J."/>
            <person name="Ruiz-Vazquez R."/>
            <person name="Sanz C."/>
            <person name="Schackwitz W."/>
            <person name="Schmutz J."/>
            <person name="Shahriari M."/>
            <person name="Shelest E."/>
            <person name="Silva-Franco F."/>
            <person name="Soanes D."/>
            <person name="Syed K."/>
            <person name="Tagua V.G."/>
            <person name="Talbot N.J."/>
            <person name="Thon M."/>
            <person name="De vries R.P."/>
            <person name="Wiebenga A."/>
            <person name="Yadav J.S."/>
            <person name="Braun E.L."/>
            <person name="Baker S."/>
            <person name="Garre V."/>
            <person name="Horwitz B."/>
            <person name="Torres-Martinez S."/>
            <person name="Idnurm A."/>
            <person name="Herrera-Estrella A."/>
            <person name="Gabaldon T."/>
            <person name="Grigoriev I.V."/>
        </authorList>
    </citation>
    <scope>NUCLEOTIDE SEQUENCE [LARGE SCALE GENOMIC DNA]</scope>
    <source>
        <strain evidence="3">NRRL 1555(-)</strain>
    </source>
</reference>
<dbReference type="Proteomes" id="UP000077315">
    <property type="component" value="Unassembled WGS sequence"/>
</dbReference>
<organism evidence="2 3">
    <name type="scientific">Phycomyces blakesleeanus (strain ATCC 8743b / DSM 1359 / FGSC 10004 / NBRC 33097 / NRRL 1555)</name>
    <dbReference type="NCBI Taxonomy" id="763407"/>
    <lineage>
        <taxon>Eukaryota</taxon>
        <taxon>Fungi</taxon>
        <taxon>Fungi incertae sedis</taxon>
        <taxon>Mucoromycota</taxon>
        <taxon>Mucoromycotina</taxon>
        <taxon>Mucoromycetes</taxon>
        <taxon>Mucorales</taxon>
        <taxon>Phycomycetaceae</taxon>
        <taxon>Phycomyces</taxon>
    </lineage>
</organism>
<keyword evidence="3" id="KW-1185">Reference proteome</keyword>
<dbReference type="VEuPathDB" id="FungiDB:PHYBLDRAFT_150027"/>
<gene>
    <name evidence="2" type="ORF">PHYBLDRAFT_150027</name>
</gene>
<accession>A0A167KW75</accession>
<evidence type="ECO:0000256" key="1">
    <source>
        <dbReference type="SAM" id="MobiDB-lite"/>
    </source>
</evidence>
<dbReference type="AlphaFoldDB" id="A0A167KW75"/>